<dbReference type="EMBL" id="CABFNZ010000003">
    <property type="protein sequence ID" value="VUC78267.1"/>
    <property type="molecule type" value="Genomic_DNA"/>
</dbReference>
<evidence type="ECO:0000256" key="1">
    <source>
        <dbReference type="SAM" id="Phobius"/>
    </source>
</evidence>
<gene>
    <name evidence="2" type="primary">phsC</name>
    <name evidence="2" type="ORF">NCTC6947_01938</name>
</gene>
<keyword evidence="1" id="KW-0472">Membrane</keyword>
<protein>
    <submittedName>
        <fullName evidence="2">Thiosulfate reductase cytochrome b subunit</fullName>
    </submittedName>
</protein>
<reference evidence="2" key="1">
    <citation type="submission" date="2019-06" db="EMBL/GenBank/DDBJ databases">
        <authorList>
            <consortium name="Pathogen Informatics"/>
        </authorList>
    </citation>
    <scope>NUCLEOTIDE SEQUENCE</scope>
    <source>
        <strain evidence="2">NCTC6947</strain>
    </source>
</reference>
<organism evidence="2">
    <name type="scientific">Salmonella sp. NCTC 6947</name>
    <dbReference type="NCBI Taxonomy" id="2583581"/>
    <lineage>
        <taxon>Bacteria</taxon>
        <taxon>Pseudomonadati</taxon>
        <taxon>Pseudomonadota</taxon>
        <taxon>Gammaproteobacteria</taxon>
        <taxon>Enterobacterales</taxon>
        <taxon>Enterobacteriaceae</taxon>
        <taxon>Salmonella</taxon>
    </lineage>
</organism>
<dbReference type="AlphaFoldDB" id="A0A509BY32"/>
<sequence length="120" mass="13914">MNTIWGAELHYAPDYWPLWLIYAGVVVLLMLVGLVIHALLRRMLAPKTAGGEEHRDYLYSLAIRRWHWGKCVTVCFITVKRFIWSFFSRPCSANGTSAYLVWFCLTGFLGRVCADQPHHR</sequence>
<evidence type="ECO:0000313" key="2">
    <source>
        <dbReference type="EMBL" id="VUC78267.1"/>
    </source>
</evidence>
<keyword evidence="1" id="KW-0812">Transmembrane</keyword>
<accession>A0A509BY32</accession>
<proteinExistence type="predicted"/>
<keyword evidence="1" id="KW-1133">Transmembrane helix</keyword>
<name>A0A509BY32_9ENTR</name>
<feature type="transmembrane region" description="Helical" evidence="1">
    <location>
        <begin position="20"/>
        <end position="40"/>
    </location>
</feature>